<name>A0A1F5L0A5_PENAI</name>
<dbReference type="OrthoDB" id="4355023at2759"/>
<dbReference type="Proteomes" id="UP000177622">
    <property type="component" value="Unassembled WGS sequence"/>
</dbReference>
<comment type="caution">
    <text evidence="1">The sequence shown here is derived from an EMBL/GenBank/DDBJ whole genome shotgun (WGS) entry which is preliminary data.</text>
</comment>
<dbReference type="RefSeq" id="XP_022482110.1">
    <property type="nucleotide sequence ID" value="XM_022638033.1"/>
</dbReference>
<dbReference type="GeneID" id="34582767"/>
<evidence type="ECO:0000313" key="2">
    <source>
        <dbReference type="Proteomes" id="UP000177622"/>
    </source>
</evidence>
<reference evidence="1 2" key="1">
    <citation type="journal article" date="2016" name="Sci. Rep.">
        <title>Penicillium arizonense, a new, genome sequenced fungal species, reveals a high chemical diversity in secreted metabolites.</title>
        <authorList>
            <person name="Grijseels S."/>
            <person name="Nielsen J.C."/>
            <person name="Randelovic M."/>
            <person name="Nielsen J."/>
            <person name="Nielsen K.F."/>
            <person name="Workman M."/>
            <person name="Frisvad J.C."/>
        </authorList>
    </citation>
    <scope>NUCLEOTIDE SEQUENCE [LARGE SCALE GENOMIC DNA]</scope>
    <source>
        <strain evidence="1 2">CBS 141311</strain>
    </source>
</reference>
<proteinExistence type="predicted"/>
<dbReference type="AlphaFoldDB" id="A0A1F5L0A5"/>
<keyword evidence="2" id="KW-1185">Reference proteome</keyword>
<evidence type="ECO:0000313" key="1">
    <source>
        <dbReference type="EMBL" id="OGE46642.1"/>
    </source>
</evidence>
<protein>
    <submittedName>
        <fullName evidence="1">Uncharacterized protein</fullName>
    </submittedName>
</protein>
<sequence length="178" mass="19045">MVQDTASQNTQVVGVAERLGNLLLNLQGLNAMQWGSLDGGVLSYVFSLLYCCIAGCYELESTPLAMSSLRDGLTACNLAFQCVHGAALINQDNKRSVSSQQQKVTDAIEEVGNKRFKNADGMSPAIYHSQAVLNLLKDTREPGAAAASGDMHVRFGGGNRGIQVAEYHGNMGHLIFPL</sequence>
<organism evidence="1 2">
    <name type="scientific">Penicillium arizonense</name>
    <dbReference type="NCBI Taxonomy" id="1835702"/>
    <lineage>
        <taxon>Eukaryota</taxon>
        <taxon>Fungi</taxon>
        <taxon>Dikarya</taxon>
        <taxon>Ascomycota</taxon>
        <taxon>Pezizomycotina</taxon>
        <taxon>Eurotiomycetes</taxon>
        <taxon>Eurotiomycetidae</taxon>
        <taxon>Eurotiales</taxon>
        <taxon>Aspergillaceae</taxon>
        <taxon>Penicillium</taxon>
    </lineage>
</organism>
<dbReference type="EMBL" id="LXJU01000154">
    <property type="protein sequence ID" value="OGE46642.1"/>
    <property type="molecule type" value="Genomic_DNA"/>
</dbReference>
<gene>
    <name evidence="1" type="ORF">PENARI_c154G01297</name>
</gene>
<accession>A0A1F5L0A5</accession>